<dbReference type="Proteomes" id="UP000321291">
    <property type="component" value="Chromosome"/>
</dbReference>
<reference evidence="2 3" key="1">
    <citation type="journal article" date="2017" name="Int. J. Syst. Evol. Microbiol.">
        <title>Arachidicoccus ginsenosidivorans sp. nov., with ginsenoside-converting activity isolated from ginseng cultivating soil.</title>
        <authorList>
            <person name="Siddiqi M.Z."/>
            <person name="Aslam Z."/>
            <person name="Im W.T."/>
        </authorList>
    </citation>
    <scope>NUCLEOTIDE SEQUENCE [LARGE SCALE GENOMIC DNA]</scope>
    <source>
        <strain evidence="2 3">Gsoil 809</strain>
    </source>
</reference>
<proteinExistence type="predicted"/>
<protein>
    <submittedName>
        <fullName evidence="2">Uncharacterized protein</fullName>
    </submittedName>
</protein>
<name>A0A5B8VQU6_9BACT</name>
<dbReference type="OrthoDB" id="1150657at2"/>
<dbReference type="AlphaFoldDB" id="A0A5B8VQU6"/>
<dbReference type="KEGG" id="agi:FSB73_16705"/>
<keyword evidence="3" id="KW-1185">Reference proteome</keyword>
<keyword evidence="1" id="KW-0812">Transmembrane</keyword>
<evidence type="ECO:0000313" key="2">
    <source>
        <dbReference type="EMBL" id="QEC73076.1"/>
    </source>
</evidence>
<evidence type="ECO:0000256" key="1">
    <source>
        <dbReference type="SAM" id="Phobius"/>
    </source>
</evidence>
<evidence type="ECO:0000313" key="3">
    <source>
        <dbReference type="Proteomes" id="UP000321291"/>
    </source>
</evidence>
<dbReference type="EMBL" id="CP042434">
    <property type="protein sequence ID" value="QEC73076.1"/>
    <property type="molecule type" value="Genomic_DNA"/>
</dbReference>
<feature type="transmembrane region" description="Helical" evidence="1">
    <location>
        <begin position="32"/>
        <end position="51"/>
    </location>
</feature>
<accession>A0A5B8VQU6</accession>
<gene>
    <name evidence="2" type="ORF">FSB73_16705</name>
</gene>
<keyword evidence="1" id="KW-0472">Membrane</keyword>
<organism evidence="2 3">
    <name type="scientific">Arachidicoccus ginsenosidivorans</name>
    <dbReference type="NCBI Taxonomy" id="496057"/>
    <lineage>
        <taxon>Bacteria</taxon>
        <taxon>Pseudomonadati</taxon>
        <taxon>Bacteroidota</taxon>
        <taxon>Chitinophagia</taxon>
        <taxon>Chitinophagales</taxon>
        <taxon>Chitinophagaceae</taxon>
        <taxon>Arachidicoccus</taxon>
    </lineage>
</organism>
<keyword evidence="1" id="KW-1133">Transmembrane helix</keyword>
<dbReference type="RefSeq" id="WP_146784746.1">
    <property type="nucleotide sequence ID" value="NZ_CP042434.1"/>
</dbReference>
<sequence>MKRRLIKNNLLKTDQLKSTLIKKMALKIKNRGVLTPIFSYCFVLGWILFLGQMVGCGAKKKDPAAYSNQLITLMNQNEAEIAAMNTAMGATDYAKAETVRINWQQQLEAAIKSAHATGDYNGDNALQLAVISSLTAYQTIITGPYKSLIALRSKADTGTTTKQQALLLGINQGFTAAGNAVNLAIEAFQKRYAP</sequence>